<reference evidence="15" key="1">
    <citation type="submission" date="2023-08" db="EMBL/GenBank/DDBJ databases">
        <authorList>
            <person name="Chen Y."/>
            <person name="Shah S."/>
            <person name="Dougan E. K."/>
            <person name="Thang M."/>
            <person name="Chan C."/>
        </authorList>
    </citation>
    <scope>NUCLEOTIDE SEQUENCE</scope>
</reference>
<comment type="similarity">
    <text evidence="3">Belongs to the PetN family.</text>
</comment>
<dbReference type="Gene3D" id="2.60.40.150">
    <property type="entry name" value="C2 domain"/>
    <property type="match status" value="1"/>
</dbReference>
<dbReference type="Gene3D" id="3.40.50.2000">
    <property type="entry name" value="Glycogen Phosphorylase B"/>
    <property type="match status" value="2"/>
</dbReference>
<evidence type="ECO:0000256" key="12">
    <source>
        <dbReference type="SAM" id="MobiDB-lite"/>
    </source>
</evidence>
<comment type="subunit">
    <text evidence="9">The 4 large subunits of the cytochrome b6-f complex are cytochrome b6, subunit IV (17 kDa polypeptide, PetD), cytochrome f and the Rieske protein, while the 4 small subunits are PetG, PetL, PetM and PetN. The complex functions as a dimer.</text>
</comment>
<accession>A0AA36N352</accession>
<proteinExistence type="inferred from homology"/>
<evidence type="ECO:0000313" key="16">
    <source>
        <dbReference type="Proteomes" id="UP001178507"/>
    </source>
</evidence>
<feature type="domain" description="C2" evidence="14">
    <location>
        <begin position="293"/>
        <end position="344"/>
    </location>
</feature>
<keyword evidence="16" id="KW-1185">Reference proteome</keyword>
<evidence type="ECO:0000256" key="2">
    <source>
        <dbReference type="ARBA" id="ARBA00004167"/>
    </source>
</evidence>
<feature type="region of interest" description="Disordered" evidence="12">
    <location>
        <begin position="964"/>
        <end position="1008"/>
    </location>
</feature>
<sequence>MRRSPTVTVLLAACCILGFVAKLGFVAPAPRHHRRWFRVEMARGAEAMEAAATAGLAPMDASLLTADLSPLENPNITFVVLLSMFSMSIAMVVWGRNGFCCWRADPSTLPAMSTECLLRCNHGHPITEMEETEQCRRRLYILGTVCSLCDRKIESWQARWHCDHSCNFIVCDDCVTRKFLDLASDLHEMSPSSIARKAGLVPWELRGTKEFNELRLASERPGLELPHALGLVVTKAVNVPELLRRSAHQTPVASAAIVGPMAAGALCGVPGMMVGAAVGTTVYGVRQKWMDSSHPDGLCDPVVLVEVLSGNETLAAARSHVVPRNRNPVWDQTLSLPSAEEGETEPLRQQGCTWRAAFRSKNRKSTRLAAAKNVPPDKWDLESATLRITLYDRSVVSQIIGDVSLPLQQLVADREGDYLVTDAYGEAVLGDVPPRWPCKISLSVVEESLPKTWNVPPESGSDLTSYPMHVFMMTRGTRGDVQPFVTLARGLAETHGWLVTICTELTHADFVRKWSDVSRGRIRFRPSGGNTEAKMDTFGSHLLLSTRTEFLQMIALSRSEAEFFSSATVFVDEVLAAEKGPRPVDLIMFGFTLAGVAALVSEYCKKPLIGFILQPSCIPSTDQDWKAVMAIDGAEGHSLLDAIEEMAFTSHNSLKVLKDLAEKNPFASMNLNNLRLMFGLGCVDDTWQALLDAKVPIIIPMAPGTFQRPEDWPESIIQTDFLFLRRKEAAAAKSRSLGDAGTFISNARKAGAKLCLISFSSMPVQRRTLLRIILKIIADCKFPVRVIYVGRIEQGPDDLEEAAKKCKELQTFFEAKAVDFGLLFPEIDCFIVHGGLGTTVEALRTGKPTCVSGPLLMDQRFWGYACHEKGVGPRPVFITDFEKQCVHYVDNALDPEDPEHWQANARDNQFAGSDDDGVEVNVRCVKELSDLKLLLATKPEASDEQTAGRSWFCCGAGRGVSEPERLSDVMTPARSSDASLLRTGSEPRKTAASRWRRRARSSPPSQVARLNDGEVGVALNAICAFGSTCEKGETLSSRIASSVIW</sequence>
<evidence type="ECO:0000256" key="8">
    <source>
        <dbReference type="ARBA" id="ARBA00023136"/>
    </source>
</evidence>
<dbReference type="GO" id="GO:0017004">
    <property type="term" value="P:cytochrome complex assembly"/>
    <property type="evidence" value="ECO:0007669"/>
    <property type="project" value="InterPro"/>
</dbReference>
<dbReference type="SUPFAM" id="SSF49562">
    <property type="entry name" value="C2 domain (Calcium/lipid-binding domain, CaLB)"/>
    <property type="match status" value="1"/>
</dbReference>
<evidence type="ECO:0000256" key="1">
    <source>
        <dbReference type="ARBA" id="ARBA00003068"/>
    </source>
</evidence>
<keyword evidence="6" id="KW-0249">Electron transport</keyword>
<evidence type="ECO:0000313" key="15">
    <source>
        <dbReference type="EMBL" id="CAJ1387871.1"/>
    </source>
</evidence>
<evidence type="ECO:0000256" key="4">
    <source>
        <dbReference type="ARBA" id="ARBA00022448"/>
    </source>
</evidence>
<evidence type="ECO:0000256" key="9">
    <source>
        <dbReference type="ARBA" id="ARBA00025834"/>
    </source>
</evidence>
<dbReference type="Proteomes" id="UP001178507">
    <property type="component" value="Unassembled WGS sequence"/>
</dbReference>
<evidence type="ECO:0000256" key="6">
    <source>
        <dbReference type="ARBA" id="ARBA00022982"/>
    </source>
</evidence>
<keyword evidence="8 13" id="KW-0472">Membrane</keyword>
<dbReference type="GO" id="GO:0016020">
    <property type="term" value="C:membrane"/>
    <property type="evidence" value="ECO:0007669"/>
    <property type="project" value="UniProtKB-SubCell"/>
</dbReference>
<evidence type="ECO:0000256" key="11">
    <source>
        <dbReference type="ARBA" id="ARBA00031982"/>
    </source>
</evidence>
<gene>
    <name evidence="15" type="ORF">EVOR1521_LOCUS13852</name>
</gene>
<evidence type="ECO:0000256" key="3">
    <source>
        <dbReference type="ARBA" id="ARBA00010969"/>
    </source>
</evidence>
<comment type="function">
    <text evidence="1">Component of the cytochrome b6-f complex, which mediates electron transfer between photosystem II (PSII) and photosystem I (PSI), cyclic electron flow around PSI, and state transitions.</text>
</comment>
<evidence type="ECO:0000256" key="10">
    <source>
        <dbReference type="ARBA" id="ARBA00031459"/>
    </source>
</evidence>
<dbReference type="PANTHER" id="PTHR48050">
    <property type="entry name" value="STEROL 3-BETA-GLUCOSYLTRANSFERASE"/>
    <property type="match status" value="1"/>
</dbReference>
<dbReference type="SUPFAM" id="SSF53756">
    <property type="entry name" value="UDP-Glycosyltransferase/glycogen phosphorylase"/>
    <property type="match status" value="1"/>
</dbReference>
<keyword evidence="4" id="KW-0813">Transport</keyword>
<dbReference type="SUPFAM" id="SSF103451">
    <property type="entry name" value="PetN subunit of the cytochrome b6f complex"/>
    <property type="match status" value="1"/>
</dbReference>
<dbReference type="GO" id="GO:0009512">
    <property type="term" value="C:cytochrome b6f complex"/>
    <property type="evidence" value="ECO:0007669"/>
    <property type="project" value="InterPro"/>
</dbReference>
<evidence type="ECO:0000259" key="14">
    <source>
        <dbReference type="Pfam" id="PF00168"/>
    </source>
</evidence>
<dbReference type="InterPro" id="IPR035892">
    <property type="entry name" value="C2_domain_sf"/>
</dbReference>
<evidence type="ECO:0000256" key="5">
    <source>
        <dbReference type="ARBA" id="ARBA00022692"/>
    </source>
</evidence>
<organism evidence="15 16">
    <name type="scientific">Effrenium voratum</name>
    <dbReference type="NCBI Taxonomy" id="2562239"/>
    <lineage>
        <taxon>Eukaryota</taxon>
        <taxon>Sar</taxon>
        <taxon>Alveolata</taxon>
        <taxon>Dinophyceae</taxon>
        <taxon>Suessiales</taxon>
        <taxon>Symbiodiniaceae</taxon>
        <taxon>Effrenium</taxon>
    </lineage>
</organism>
<comment type="caution">
    <text evidence="15">The sequence shown here is derived from an EMBL/GenBank/DDBJ whole genome shotgun (WGS) entry which is preliminary data.</text>
</comment>
<feature type="transmembrane region" description="Helical" evidence="13">
    <location>
        <begin position="76"/>
        <end position="94"/>
    </location>
</feature>
<dbReference type="InterPro" id="IPR000008">
    <property type="entry name" value="C2_dom"/>
</dbReference>
<dbReference type="AlphaFoldDB" id="A0AA36N352"/>
<evidence type="ECO:0000256" key="13">
    <source>
        <dbReference type="SAM" id="Phobius"/>
    </source>
</evidence>
<keyword evidence="5 13" id="KW-0812">Transmembrane</keyword>
<dbReference type="Pfam" id="PF03742">
    <property type="entry name" value="PetN"/>
    <property type="match status" value="1"/>
</dbReference>
<evidence type="ECO:0000256" key="7">
    <source>
        <dbReference type="ARBA" id="ARBA00022989"/>
    </source>
</evidence>
<dbReference type="Pfam" id="PF00168">
    <property type="entry name" value="C2"/>
    <property type="match status" value="1"/>
</dbReference>
<dbReference type="PANTHER" id="PTHR48050:SF13">
    <property type="entry name" value="STEROL 3-BETA-GLUCOSYLTRANSFERASE UGT80A2"/>
    <property type="match status" value="1"/>
</dbReference>
<dbReference type="InterPro" id="IPR036143">
    <property type="entry name" value="Cytochr_b6-f_cplx_su8_sf"/>
</dbReference>
<dbReference type="InterPro" id="IPR050426">
    <property type="entry name" value="Glycosyltransferase_28"/>
</dbReference>
<dbReference type="InterPro" id="IPR005497">
    <property type="entry name" value="Cytochrome_b6-f_cplx_su8"/>
</dbReference>
<dbReference type="EMBL" id="CAUJNA010001591">
    <property type="protein sequence ID" value="CAJ1387871.1"/>
    <property type="molecule type" value="Genomic_DNA"/>
</dbReference>
<comment type="subcellular location">
    <subcellularLocation>
        <location evidence="2">Membrane</location>
        <topology evidence="2">Single-pass membrane protein</topology>
    </subcellularLocation>
</comment>
<name>A0AA36N352_9DINO</name>
<feature type="transmembrane region" description="Helical" evidence="13">
    <location>
        <begin position="252"/>
        <end position="278"/>
    </location>
</feature>
<protein>
    <recommendedName>
        <fullName evidence="10">Cytochrome b6-f complex subunit PetN</fullName>
    </recommendedName>
    <alternativeName>
        <fullName evidence="11">Cytochrome b6-f complex subunit VIII</fullName>
    </alternativeName>
</protein>
<keyword evidence="7 13" id="KW-1133">Transmembrane helix</keyword>